<dbReference type="InterPro" id="IPR009057">
    <property type="entry name" value="Homeodomain-like_sf"/>
</dbReference>
<proteinExistence type="predicted"/>
<name>A0A9N8V6P5_9GLOM</name>
<dbReference type="PROSITE" id="PS50934">
    <property type="entry name" value="SWIRM"/>
    <property type="match status" value="1"/>
</dbReference>
<reference evidence="2" key="1">
    <citation type="submission" date="2021-06" db="EMBL/GenBank/DDBJ databases">
        <authorList>
            <person name="Kallberg Y."/>
            <person name="Tangrot J."/>
            <person name="Rosling A."/>
        </authorList>
    </citation>
    <scope>NUCLEOTIDE SEQUENCE</scope>
    <source>
        <strain evidence="2">AZ414A</strain>
    </source>
</reference>
<evidence type="ECO:0000259" key="1">
    <source>
        <dbReference type="PROSITE" id="PS50934"/>
    </source>
</evidence>
<dbReference type="Gene3D" id="1.10.10.10">
    <property type="entry name" value="Winged helix-like DNA-binding domain superfamily/Winged helix DNA-binding domain"/>
    <property type="match status" value="1"/>
</dbReference>
<dbReference type="Pfam" id="PF04433">
    <property type="entry name" value="SWIRM"/>
    <property type="match status" value="1"/>
</dbReference>
<gene>
    <name evidence="2" type="ORF">DEBURN_LOCUS1364</name>
</gene>
<dbReference type="OrthoDB" id="5598695at2759"/>
<dbReference type="FunFam" id="1.10.10.10:FF:000087">
    <property type="entry name" value="Transcriptional adapter 2"/>
    <property type="match status" value="1"/>
</dbReference>
<keyword evidence="3" id="KW-1185">Reference proteome</keyword>
<dbReference type="GO" id="GO:0010468">
    <property type="term" value="P:regulation of gene expression"/>
    <property type="evidence" value="ECO:0007669"/>
    <property type="project" value="UniProtKB-ARBA"/>
</dbReference>
<dbReference type="EMBL" id="CAJVPK010000059">
    <property type="protein sequence ID" value="CAG8439992.1"/>
    <property type="molecule type" value="Genomic_DNA"/>
</dbReference>
<dbReference type="Proteomes" id="UP000789706">
    <property type="component" value="Unassembled WGS sequence"/>
</dbReference>
<dbReference type="InterPro" id="IPR036388">
    <property type="entry name" value="WH-like_DNA-bd_sf"/>
</dbReference>
<feature type="domain" description="SWIRM" evidence="1">
    <location>
        <begin position="155"/>
        <end position="243"/>
    </location>
</feature>
<dbReference type="SUPFAM" id="SSF46689">
    <property type="entry name" value="Homeodomain-like"/>
    <property type="match status" value="1"/>
</dbReference>
<evidence type="ECO:0000313" key="2">
    <source>
        <dbReference type="EMBL" id="CAG8439992.1"/>
    </source>
</evidence>
<dbReference type="AlphaFoldDB" id="A0A9N8V6P5"/>
<evidence type="ECO:0000313" key="3">
    <source>
        <dbReference type="Proteomes" id="UP000789706"/>
    </source>
</evidence>
<dbReference type="InterPro" id="IPR007526">
    <property type="entry name" value="SWIRM"/>
</dbReference>
<protein>
    <submittedName>
        <fullName evidence="2">6868_t:CDS:1</fullName>
    </submittedName>
</protein>
<sequence length="243" mass="27967">MEGNSPRIYTKLDKQTNAQDIIRTNDYPYTPSENGDQYFNNNKRLSRWRISEAPQEILNMIASSTSVPPTKIPNMPVTNIQNIPTPNIHSMPVTPSNSMVGHIMIYEMYQQDPQLLPTKIDKKQPPPPLIPFEELMTKIQSLGLQFDVLDVIDRPNITWKGSEINVESFPHYEVLHKAEAKACGILRLMPDVYLNAKFLILAAAKGYKERNIPFRKVDAQKLVRIDVNKACKLWEFFKQADWI</sequence>
<organism evidence="2 3">
    <name type="scientific">Diversispora eburnea</name>
    <dbReference type="NCBI Taxonomy" id="1213867"/>
    <lineage>
        <taxon>Eukaryota</taxon>
        <taxon>Fungi</taxon>
        <taxon>Fungi incertae sedis</taxon>
        <taxon>Mucoromycota</taxon>
        <taxon>Glomeromycotina</taxon>
        <taxon>Glomeromycetes</taxon>
        <taxon>Diversisporales</taxon>
        <taxon>Diversisporaceae</taxon>
        <taxon>Diversispora</taxon>
    </lineage>
</organism>
<comment type="caution">
    <text evidence="2">The sequence shown here is derived from an EMBL/GenBank/DDBJ whole genome shotgun (WGS) entry which is preliminary data.</text>
</comment>
<accession>A0A9N8V6P5</accession>